<gene>
    <name evidence="1" type="ORF">GKE01_11330</name>
</gene>
<comment type="caution">
    <text evidence="1">The sequence shown here is derived from an EMBL/GenBank/DDBJ whole genome shotgun (WGS) entry which is preliminary data.</text>
</comment>
<reference evidence="1" key="1">
    <citation type="journal article" date="2019" name="Nat. Med.">
        <title>A library of human gut bacterial isolates paired with longitudinal multiomics data enables mechanistic microbiome research.</title>
        <authorList>
            <person name="Poyet M."/>
            <person name="Groussin M."/>
            <person name="Gibbons S.M."/>
            <person name="Avila-Pacheco J."/>
            <person name="Jiang X."/>
            <person name="Kearney S.M."/>
            <person name="Perrotta A.R."/>
            <person name="Berdy B."/>
            <person name="Zhao S."/>
            <person name="Lieberman T.D."/>
            <person name="Swanson P.K."/>
            <person name="Smith M."/>
            <person name="Roesemann S."/>
            <person name="Alexander J.E."/>
            <person name="Rich S.A."/>
            <person name="Livny J."/>
            <person name="Vlamakis H."/>
            <person name="Clish C."/>
            <person name="Bullock K."/>
            <person name="Deik A."/>
            <person name="Scott J."/>
            <person name="Pierce K.A."/>
            <person name="Xavier R.J."/>
            <person name="Alm E.J."/>
        </authorList>
    </citation>
    <scope>NUCLEOTIDE SEQUENCE</scope>
    <source>
        <strain evidence="1">BIOML-A4</strain>
    </source>
</reference>
<proteinExistence type="predicted"/>
<accession>A0A6G1ZDQ8</accession>
<dbReference type="RefSeq" id="WP_154278036.1">
    <property type="nucleotide sequence ID" value="NZ_WKLJ01000001.1"/>
</dbReference>
<dbReference type="AlphaFoldDB" id="A0A6G1ZDQ8"/>
<dbReference type="EMBL" id="WKLP01000015">
    <property type="protein sequence ID" value="MRY12059.1"/>
    <property type="molecule type" value="Genomic_DNA"/>
</dbReference>
<protein>
    <submittedName>
        <fullName evidence="1">Uncharacterized protein</fullName>
    </submittedName>
</protein>
<name>A0A6G1ZDQ8_9BACT</name>
<evidence type="ECO:0000313" key="1">
    <source>
        <dbReference type="EMBL" id="MRY12059.1"/>
    </source>
</evidence>
<sequence length="128" mass="14808">MEAKKRIDYKALCEAPFDMDSEYDVNFKMLVYTGKKEEERPVFRVVVAKGECKVRIGAAGKEFWGIIGLDPETGENQWYNYNDCVSLEDWAVLERLLKREFGWMEMLDPGLVYETKVLAKAQLREAGV</sequence>
<organism evidence="1">
    <name type="scientific">Parabacteroides goldsteinii</name>
    <dbReference type="NCBI Taxonomy" id="328812"/>
    <lineage>
        <taxon>Bacteria</taxon>
        <taxon>Pseudomonadati</taxon>
        <taxon>Bacteroidota</taxon>
        <taxon>Bacteroidia</taxon>
        <taxon>Bacteroidales</taxon>
        <taxon>Tannerellaceae</taxon>
        <taxon>Parabacteroides</taxon>
    </lineage>
</organism>